<sequence length="62" mass="7134">MLQKTVIKFKNEAVFNRHLYEITRHLKAHLLFAQLCTYVLGRISINKKRLLLLAALIGSIVA</sequence>
<reference evidence="1 2" key="1">
    <citation type="submission" date="2014-11" db="EMBL/GenBank/DDBJ databases">
        <title>Draft Genome Sequence of Vibrio piscirenalis strains CECT 8603T and CECT 8604, two marine Gammaproteobacterium isolated from cultured gilthead sea bream (Sparus aurata).</title>
        <authorList>
            <person name="Arahal D.R."/>
            <person name="Rodrigo-Torres L."/>
            <person name="Lucena T."/>
            <person name="Pujalte M.J."/>
        </authorList>
    </citation>
    <scope>NUCLEOTIDE SEQUENCE [LARGE SCALE GENOMIC DNA]</scope>
    <source>
        <strain evidence="1 2">DCR 1-4-2</strain>
    </source>
</reference>
<accession>A0A0C2JNQ5</accession>
<dbReference type="AlphaFoldDB" id="A0A0C2JNQ5"/>
<evidence type="ECO:0000313" key="1">
    <source>
        <dbReference type="EMBL" id="KII80679.1"/>
    </source>
</evidence>
<proteinExistence type="predicted"/>
<gene>
    <name evidence="1" type="ORF">OJ16_05105</name>
</gene>
<keyword evidence="2" id="KW-1185">Reference proteome</keyword>
<protein>
    <submittedName>
        <fullName evidence="1">Uncharacterized protein</fullName>
    </submittedName>
</protein>
<evidence type="ECO:0000313" key="2">
    <source>
        <dbReference type="Proteomes" id="UP000031672"/>
    </source>
</evidence>
<organism evidence="1 2">
    <name type="scientific">Vibrio renipiscarius</name>
    <dbReference type="NCBI Taxonomy" id="1461322"/>
    <lineage>
        <taxon>Bacteria</taxon>
        <taxon>Pseudomonadati</taxon>
        <taxon>Pseudomonadota</taxon>
        <taxon>Gammaproteobacteria</taxon>
        <taxon>Vibrionales</taxon>
        <taxon>Vibrionaceae</taxon>
        <taxon>Vibrio</taxon>
    </lineage>
</organism>
<dbReference type="Proteomes" id="UP000031672">
    <property type="component" value="Unassembled WGS sequence"/>
</dbReference>
<dbReference type="EMBL" id="JTKH01000006">
    <property type="protein sequence ID" value="KII80679.1"/>
    <property type="molecule type" value="Genomic_DNA"/>
</dbReference>
<comment type="caution">
    <text evidence="1">The sequence shown here is derived from an EMBL/GenBank/DDBJ whole genome shotgun (WGS) entry which is preliminary data.</text>
</comment>
<name>A0A0C2JNQ5_9VIBR</name>
<accession>A0A0C2JRP6</accession>